<feature type="binding site" evidence="13">
    <location>
        <position position="152"/>
    </location>
    <ligand>
        <name>substrate</name>
    </ligand>
</feature>
<dbReference type="OrthoDB" id="9808460at2"/>
<dbReference type="Gene3D" id="3.40.50.1260">
    <property type="entry name" value="Phosphoglycerate kinase, N-terminal domain"/>
    <property type="match status" value="2"/>
</dbReference>
<comment type="subunit">
    <text evidence="4 13">Monomer.</text>
</comment>
<comment type="catalytic activity">
    <reaction evidence="1 13 16">
        <text>(2R)-3-phosphoglycerate + ATP = (2R)-3-phospho-glyceroyl phosphate + ADP</text>
        <dbReference type="Rhea" id="RHEA:14801"/>
        <dbReference type="ChEBI" id="CHEBI:30616"/>
        <dbReference type="ChEBI" id="CHEBI:57604"/>
        <dbReference type="ChEBI" id="CHEBI:58272"/>
        <dbReference type="ChEBI" id="CHEBI:456216"/>
        <dbReference type="EC" id="2.7.2.3"/>
    </reaction>
</comment>
<dbReference type="UniPathway" id="UPA00109">
    <property type="reaction ID" value="UER00185"/>
</dbReference>
<dbReference type="GO" id="GO:0005829">
    <property type="term" value="C:cytosol"/>
    <property type="evidence" value="ECO:0007669"/>
    <property type="project" value="TreeGrafter"/>
</dbReference>
<evidence type="ECO:0000256" key="6">
    <source>
        <dbReference type="ARBA" id="ARBA00016471"/>
    </source>
</evidence>
<evidence type="ECO:0000256" key="16">
    <source>
        <dbReference type="RuleBase" id="RU000532"/>
    </source>
</evidence>
<dbReference type="InterPro" id="IPR001576">
    <property type="entry name" value="Phosphoglycerate_kinase"/>
</dbReference>
<evidence type="ECO:0000256" key="7">
    <source>
        <dbReference type="ARBA" id="ARBA00022490"/>
    </source>
</evidence>
<evidence type="ECO:0000256" key="3">
    <source>
        <dbReference type="ARBA" id="ARBA00008982"/>
    </source>
</evidence>
<dbReference type="HAMAP" id="MF_00145">
    <property type="entry name" value="Phosphoglyc_kinase"/>
    <property type="match status" value="1"/>
</dbReference>
<dbReference type="PRINTS" id="PR00477">
    <property type="entry name" value="PHGLYCKINASE"/>
</dbReference>
<gene>
    <name evidence="13" type="primary">pgk</name>
    <name evidence="17" type="ORF">SAMN05192570_2437</name>
</gene>
<feature type="binding site" evidence="13 15">
    <location>
        <position position="202"/>
    </location>
    <ligand>
        <name>ATP</name>
        <dbReference type="ChEBI" id="CHEBI:30616"/>
    </ligand>
</feature>
<dbReference type="AlphaFoldDB" id="A0A1I6SHR9"/>
<dbReference type="PANTHER" id="PTHR11406:SF23">
    <property type="entry name" value="PHOSPHOGLYCERATE KINASE 1, CHLOROPLASTIC-RELATED"/>
    <property type="match status" value="1"/>
</dbReference>
<dbReference type="PANTHER" id="PTHR11406">
    <property type="entry name" value="PHOSPHOGLYCERATE KINASE"/>
    <property type="match status" value="1"/>
</dbReference>
<dbReference type="EMBL" id="FOZV01000005">
    <property type="protein sequence ID" value="SFS76511.1"/>
    <property type="molecule type" value="Genomic_DNA"/>
</dbReference>
<dbReference type="GO" id="GO:0006094">
    <property type="term" value="P:gluconeogenesis"/>
    <property type="evidence" value="ECO:0007669"/>
    <property type="project" value="TreeGrafter"/>
</dbReference>
<evidence type="ECO:0000256" key="12">
    <source>
        <dbReference type="ARBA" id="ARBA00023152"/>
    </source>
</evidence>
<dbReference type="GO" id="GO:0004618">
    <property type="term" value="F:phosphoglycerate kinase activity"/>
    <property type="evidence" value="ECO:0007669"/>
    <property type="project" value="UniProtKB-UniRule"/>
</dbReference>
<keyword evidence="18" id="KW-1185">Reference proteome</keyword>
<organism evidence="17 18">
    <name type="scientific">Brevundimonas viscosa</name>
    <dbReference type="NCBI Taxonomy" id="871741"/>
    <lineage>
        <taxon>Bacteria</taxon>
        <taxon>Pseudomonadati</taxon>
        <taxon>Pseudomonadota</taxon>
        <taxon>Alphaproteobacteria</taxon>
        <taxon>Caulobacterales</taxon>
        <taxon>Caulobacteraceae</taxon>
        <taxon>Brevundimonas</taxon>
    </lineage>
</organism>
<sequence length="398" mass="41876">MTFRTLDDARDLGGKTALVRVDFNVPMEDGRVTDDTRLRAAVPTIQRLRDAGAKVALLAHFDRPKGQRVPSMSLEQVVDELCEVLGAPVQFAPDCVGPEAKTALDDLAIGGVILLENVRFHAGEEKNDPAFAAQLAELGDIYVNDAFSAAHRAHASTEGLARLLPAYAGESMRRELEALDKALGTPVKPVLGIVGGAKVSTKLDLLKNLVGKLDRLAIGGGMANTFLFAQGVDIGGSLAERDMADTAREILAEAEAKGCEILLPRDVVVATELKPDVETRTVLAREEIGDDEKILDAGPLTVEALVKAMALSRTLIWNGPLGVFEVPPFDAATVKAAQAAAQLARTGAIIAVAGGGDTVAALHHAGVVDDMTFVSTAGGAFLEWMEGKPLPGVEALRA</sequence>
<evidence type="ECO:0000256" key="8">
    <source>
        <dbReference type="ARBA" id="ARBA00022679"/>
    </source>
</evidence>
<evidence type="ECO:0000313" key="18">
    <source>
        <dbReference type="Proteomes" id="UP000198788"/>
    </source>
</evidence>
<name>A0A1I6SHR9_9CAUL</name>
<feature type="binding site" evidence="14">
    <location>
        <position position="119"/>
    </location>
    <ligand>
        <name>(2R)-3-phosphoglycerate</name>
        <dbReference type="ChEBI" id="CHEBI:58272"/>
    </ligand>
</feature>
<evidence type="ECO:0000256" key="4">
    <source>
        <dbReference type="ARBA" id="ARBA00011245"/>
    </source>
</evidence>
<accession>A0A1I6SHR9</accession>
<evidence type="ECO:0000256" key="2">
    <source>
        <dbReference type="ARBA" id="ARBA00004838"/>
    </source>
</evidence>
<comment type="subcellular location">
    <subcellularLocation>
        <location evidence="13">Cytoplasm</location>
    </subcellularLocation>
</comment>
<dbReference type="InterPro" id="IPR036043">
    <property type="entry name" value="Phosphoglycerate_kinase_sf"/>
</dbReference>
<dbReference type="FunFam" id="3.40.50.1260:FF:000031">
    <property type="entry name" value="Phosphoglycerate kinase 1"/>
    <property type="match status" value="1"/>
</dbReference>
<evidence type="ECO:0000256" key="5">
    <source>
        <dbReference type="ARBA" id="ARBA00013061"/>
    </source>
</evidence>
<proteinExistence type="inferred from homology"/>
<feature type="binding site" evidence="13 15">
    <location>
        <position position="325"/>
    </location>
    <ligand>
        <name>ATP</name>
        <dbReference type="ChEBI" id="CHEBI:30616"/>
    </ligand>
</feature>
<dbReference type="GO" id="GO:0005524">
    <property type="term" value="F:ATP binding"/>
    <property type="evidence" value="ECO:0007669"/>
    <property type="project" value="UniProtKB-KW"/>
</dbReference>
<dbReference type="SUPFAM" id="SSF53748">
    <property type="entry name" value="Phosphoglycerate kinase"/>
    <property type="match status" value="1"/>
</dbReference>
<dbReference type="Pfam" id="PF00162">
    <property type="entry name" value="PGK"/>
    <property type="match status" value="1"/>
</dbReference>
<keyword evidence="7 13" id="KW-0963">Cytoplasm</keyword>
<comment type="pathway">
    <text evidence="2 13">Carbohydrate degradation; glycolysis; pyruvate from D-glyceraldehyde 3-phosphate: step 2/5.</text>
</comment>
<evidence type="ECO:0000256" key="9">
    <source>
        <dbReference type="ARBA" id="ARBA00022741"/>
    </source>
</evidence>
<evidence type="ECO:0000256" key="1">
    <source>
        <dbReference type="ARBA" id="ARBA00000642"/>
    </source>
</evidence>
<dbReference type="Proteomes" id="UP000198788">
    <property type="component" value="Unassembled WGS sequence"/>
</dbReference>
<dbReference type="EC" id="2.7.2.3" evidence="5 13"/>
<evidence type="ECO:0000256" key="14">
    <source>
        <dbReference type="PIRSR" id="PIRSR000724-1"/>
    </source>
</evidence>
<dbReference type="GO" id="GO:0043531">
    <property type="term" value="F:ADP binding"/>
    <property type="evidence" value="ECO:0007669"/>
    <property type="project" value="TreeGrafter"/>
</dbReference>
<evidence type="ECO:0000256" key="10">
    <source>
        <dbReference type="ARBA" id="ARBA00022777"/>
    </source>
</evidence>
<evidence type="ECO:0000256" key="13">
    <source>
        <dbReference type="HAMAP-Rule" id="MF_00145"/>
    </source>
</evidence>
<feature type="binding site" evidence="14">
    <location>
        <position position="152"/>
    </location>
    <ligand>
        <name>(2R)-3-phosphoglycerate</name>
        <dbReference type="ChEBI" id="CHEBI:58272"/>
    </ligand>
</feature>
<feature type="binding site" evidence="13 14">
    <location>
        <begin position="22"/>
        <end position="24"/>
    </location>
    <ligand>
        <name>substrate</name>
    </ligand>
</feature>
<feature type="binding site" evidence="13">
    <location>
        <position position="119"/>
    </location>
    <ligand>
        <name>substrate</name>
    </ligand>
</feature>
<dbReference type="PIRSF" id="PIRSF000724">
    <property type="entry name" value="Pgk"/>
    <property type="match status" value="1"/>
</dbReference>
<dbReference type="FunFam" id="3.40.50.1260:FF:000006">
    <property type="entry name" value="Phosphoglycerate kinase"/>
    <property type="match status" value="1"/>
</dbReference>
<dbReference type="GO" id="GO:0006096">
    <property type="term" value="P:glycolytic process"/>
    <property type="evidence" value="ECO:0007669"/>
    <property type="project" value="UniProtKB-UniRule"/>
</dbReference>
<keyword evidence="10 13" id="KW-0418">Kinase</keyword>
<dbReference type="RefSeq" id="WP_092310997.1">
    <property type="nucleotide sequence ID" value="NZ_FOZV01000005.1"/>
</dbReference>
<comment type="similarity">
    <text evidence="3 13 16">Belongs to the phosphoglycerate kinase family.</text>
</comment>
<keyword evidence="8 13" id="KW-0808">Transferase</keyword>
<feature type="binding site" evidence="13 15">
    <location>
        <begin position="355"/>
        <end position="358"/>
    </location>
    <ligand>
        <name>ATP</name>
        <dbReference type="ChEBI" id="CHEBI:30616"/>
    </ligand>
</feature>
<dbReference type="InterPro" id="IPR015824">
    <property type="entry name" value="Phosphoglycerate_kinase_N"/>
</dbReference>
<keyword evidence="9 13" id="KW-0547">Nucleotide-binding</keyword>
<evidence type="ECO:0000313" key="17">
    <source>
        <dbReference type="EMBL" id="SFS76511.1"/>
    </source>
</evidence>
<evidence type="ECO:0000256" key="11">
    <source>
        <dbReference type="ARBA" id="ARBA00022840"/>
    </source>
</evidence>
<protein>
    <recommendedName>
        <fullName evidence="6 13">Phosphoglycerate kinase</fullName>
        <ecNumber evidence="5 13">2.7.2.3</ecNumber>
    </recommendedName>
</protein>
<comment type="caution">
    <text evidence="13">Lacks conserved residue(s) required for the propagation of feature annotation.</text>
</comment>
<evidence type="ECO:0000256" key="15">
    <source>
        <dbReference type="PIRSR" id="PIRSR000724-2"/>
    </source>
</evidence>
<keyword evidence="11 13" id="KW-0067">ATP-binding</keyword>
<feature type="binding site" evidence="13 14">
    <location>
        <begin position="60"/>
        <end position="63"/>
    </location>
    <ligand>
        <name>substrate</name>
    </ligand>
</feature>
<keyword evidence="12 13" id="KW-0324">Glycolysis</keyword>
<feature type="binding site" evidence="13">
    <location>
        <position position="37"/>
    </location>
    <ligand>
        <name>substrate</name>
    </ligand>
</feature>
<feature type="binding site" evidence="14">
    <location>
        <position position="37"/>
    </location>
    <ligand>
        <name>(2R)-3-phosphoglycerate</name>
        <dbReference type="ChEBI" id="CHEBI:58272"/>
    </ligand>
</feature>
<dbReference type="STRING" id="871741.SAMN05192570_2437"/>
<reference evidence="18" key="1">
    <citation type="submission" date="2016-10" db="EMBL/GenBank/DDBJ databases">
        <authorList>
            <person name="Varghese N."/>
            <person name="Submissions S."/>
        </authorList>
    </citation>
    <scope>NUCLEOTIDE SEQUENCE [LARGE SCALE GENOMIC DNA]</scope>
    <source>
        <strain evidence="18">CGMCC 1.10683</strain>
    </source>
</reference>